<feature type="compositionally biased region" description="Polar residues" evidence="1">
    <location>
        <begin position="102"/>
        <end position="113"/>
    </location>
</feature>
<feature type="region of interest" description="Disordered" evidence="1">
    <location>
        <begin position="91"/>
        <end position="113"/>
    </location>
</feature>
<dbReference type="GeneID" id="25910170"/>
<dbReference type="EMBL" id="KQ242609">
    <property type="protein sequence ID" value="KNC77885.1"/>
    <property type="molecule type" value="Genomic_DNA"/>
</dbReference>
<evidence type="ECO:0000256" key="1">
    <source>
        <dbReference type="SAM" id="MobiDB-lite"/>
    </source>
</evidence>
<dbReference type="AlphaFoldDB" id="A0A0L0FMA5"/>
<reference evidence="2 3" key="1">
    <citation type="submission" date="2011-02" db="EMBL/GenBank/DDBJ databases">
        <title>The Genome Sequence of Sphaeroforma arctica JP610.</title>
        <authorList>
            <consortium name="The Broad Institute Genome Sequencing Platform"/>
            <person name="Russ C."/>
            <person name="Cuomo C."/>
            <person name="Young S.K."/>
            <person name="Zeng Q."/>
            <person name="Gargeya S."/>
            <person name="Alvarado L."/>
            <person name="Berlin A."/>
            <person name="Chapman S.B."/>
            <person name="Chen Z."/>
            <person name="Freedman E."/>
            <person name="Gellesch M."/>
            <person name="Goldberg J."/>
            <person name="Griggs A."/>
            <person name="Gujja S."/>
            <person name="Heilman E."/>
            <person name="Heiman D."/>
            <person name="Howarth C."/>
            <person name="Mehta T."/>
            <person name="Neiman D."/>
            <person name="Pearson M."/>
            <person name="Roberts A."/>
            <person name="Saif S."/>
            <person name="Shea T."/>
            <person name="Shenoy N."/>
            <person name="Sisk P."/>
            <person name="Stolte C."/>
            <person name="Sykes S."/>
            <person name="White J."/>
            <person name="Yandava C."/>
            <person name="Burger G."/>
            <person name="Gray M.W."/>
            <person name="Holland P.W.H."/>
            <person name="King N."/>
            <person name="Lang F.B.F."/>
            <person name="Roger A.J."/>
            <person name="Ruiz-Trillo I."/>
            <person name="Haas B."/>
            <person name="Nusbaum C."/>
            <person name="Birren B."/>
        </authorList>
    </citation>
    <scope>NUCLEOTIDE SEQUENCE [LARGE SCALE GENOMIC DNA]</scope>
    <source>
        <strain evidence="2 3">JP610</strain>
    </source>
</reference>
<dbReference type="Proteomes" id="UP000054560">
    <property type="component" value="Unassembled WGS sequence"/>
</dbReference>
<proteinExistence type="predicted"/>
<accession>A0A0L0FMA5</accession>
<evidence type="ECO:0000313" key="2">
    <source>
        <dbReference type="EMBL" id="KNC77885.1"/>
    </source>
</evidence>
<feature type="region of interest" description="Disordered" evidence="1">
    <location>
        <begin position="916"/>
        <end position="951"/>
    </location>
</feature>
<dbReference type="RefSeq" id="XP_014151787.1">
    <property type="nucleotide sequence ID" value="XM_014296312.1"/>
</dbReference>
<gene>
    <name evidence="2" type="ORF">SARC_09666</name>
</gene>
<name>A0A0L0FMA5_9EUKA</name>
<protein>
    <submittedName>
        <fullName evidence="2">Uncharacterized protein</fullName>
    </submittedName>
</protein>
<feature type="region of interest" description="Disordered" evidence="1">
    <location>
        <begin position="1"/>
        <end position="22"/>
    </location>
</feature>
<feature type="compositionally biased region" description="Basic and acidic residues" evidence="1">
    <location>
        <begin position="1"/>
        <end position="18"/>
    </location>
</feature>
<feature type="compositionally biased region" description="Low complexity" evidence="1">
    <location>
        <begin position="916"/>
        <end position="944"/>
    </location>
</feature>
<organism evidence="2 3">
    <name type="scientific">Sphaeroforma arctica JP610</name>
    <dbReference type="NCBI Taxonomy" id="667725"/>
    <lineage>
        <taxon>Eukaryota</taxon>
        <taxon>Ichthyosporea</taxon>
        <taxon>Ichthyophonida</taxon>
        <taxon>Sphaeroforma</taxon>
    </lineage>
</organism>
<feature type="region of interest" description="Disordered" evidence="1">
    <location>
        <begin position="507"/>
        <end position="587"/>
    </location>
</feature>
<feature type="region of interest" description="Disordered" evidence="1">
    <location>
        <begin position="347"/>
        <end position="366"/>
    </location>
</feature>
<feature type="compositionally biased region" description="Polar residues" evidence="1">
    <location>
        <begin position="557"/>
        <end position="584"/>
    </location>
</feature>
<feature type="compositionally biased region" description="Basic and acidic residues" evidence="1">
    <location>
        <begin position="514"/>
        <end position="524"/>
    </location>
</feature>
<evidence type="ECO:0000313" key="3">
    <source>
        <dbReference type="Proteomes" id="UP000054560"/>
    </source>
</evidence>
<keyword evidence="3" id="KW-1185">Reference proteome</keyword>
<sequence>MATVDNTRRSTTTHDVDTARGTSSLIDDGCAMQALSGGVSAGENATNILCRYNRRLTAEAIRQTRLQRLQALPQMSCACLDTDSALASANTSDTHTIKRTSRSFPSATGPNTHNGPCTQSAFSMDRVPHDATTPITSGECGQGECAMDGRTREDVRVHTCGMVDRQPVNLGYATQAEVLGPYSAALYVIPIDAITYTYSPASQMRPIASRMSNRLLSDPQPACHTAQEGSHVLKLSNASDMICSDVHKLDCTDKLPGVSESTSPDLHPTPDALCRIGSQHDNRHIQLPNGKLSKSSHTTAHVDTDHMRTGNGIQALRGGTKMPKELLRYICEALNVSPNVLATTATPTPTSTLSHDARATHPPPTIPKATNLAGAGVPSCVPGRHWDQVSAQHAPHEDGKGCGQGQTDCGGLLEQLRHMYDAAITVAWEVQTGTQATRAGMCTPVHPLHACAVSQGTGVSTTRECRGNSVCYSPARSGSKGSGVASALNNIPESEACAYREQEMLSKPTGDSCSAHEAERRRDGTAALSPSQKPPVSAAHLRESVRRGTKTPPASLDSYQPAQRTSSSGPAMGKATSTPVLTTRRSNENGMAVVASRLSASVSSPTKIGTSGCHGNGNGNGRERGTFIQRLFGGLFSSSSSSKNSIQSQSLTLQTNFNSNTNIAPTLDDLAATLSTPPCSIPTNTNAIAQFQLNHESFSRNSSPSTSLPTTPNWLNPFSRITGSPTSTAHALTGYSSDGDYSGDYGNGRVLALGPAGRTEIRRKTLILVTTPELHVLPWEQILGDDSCMRLLSVVSSSPSVSSSTDDCHGYTGKTSFHSPTPGRGTIVTFFSSENEDEAVLQAHRLHNSARSLAHHLTGASAAGQRHAQHTTSTCRATAEPLQQCLCEADCDSLDHMACTHIPSACRRKHEHTAPTATTATGAQPPLTTGSTVPSTTGPSQTSPKHPPTEPPLQLSTCWCLRHGDRHTSAADPFPSLVAVGKKVSRYRRAYSKDVKFVDTSEGASAGLPYLTRAVDGVIVAGRLNVLVLTTADMTSATNGLMCVQTLSRTAGSVSADAKPLVTVVVPAHLVKETIRVLLKHKQTKRGQSFLAHLISSVAKIREKHMTSIAVFGVPVGPT</sequence>